<dbReference type="GO" id="GO:0000160">
    <property type="term" value="P:phosphorelay signal transduction system"/>
    <property type="evidence" value="ECO:0007669"/>
    <property type="project" value="UniProtKB-KW"/>
</dbReference>
<keyword evidence="6" id="KW-0010">Activator</keyword>
<dbReference type="RefSeq" id="WP_088870609.1">
    <property type="nucleotide sequence ID" value="NZ_CP022110.1"/>
</dbReference>
<keyword evidence="5" id="KW-0238">DNA-binding</keyword>
<protein>
    <submittedName>
        <fullName evidence="10">Phage shock protein operon transcriptional activator</fullName>
    </submittedName>
</protein>
<dbReference type="PANTHER" id="PTHR32071">
    <property type="entry name" value="TRANSCRIPTIONAL REGULATORY PROTEIN"/>
    <property type="match status" value="1"/>
</dbReference>
<feature type="domain" description="Sigma-54 factor interaction" evidence="9">
    <location>
        <begin position="10"/>
        <end position="240"/>
    </location>
</feature>
<dbReference type="SUPFAM" id="SSF46689">
    <property type="entry name" value="Homeodomain-like"/>
    <property type="match status" value="1"/>
</dbReference>
<evidence type="ECO:0000256" key="1">
    <source>
        <dbReference type="ARBA" id="ARBA00022741"/>
    </source>
</evidence>
<dbReference type="Gene3D" id="3.40.50.300">
    <property type="entry name" value="P-loop containing nucleotide triphosphate hydrolases"/>
    <property type="match status" value="1"/>
</dbReference>
<feature type="region of interest" description="Disordered" evidence="8">
    <location>
        <begin position="265"/>
        <end position="304"/>
    </location>
</feature>
<dbReference type="InterPro" id="IPR014317">
    <property type="entry name" value="Transcription_activator_PspF"/>
</dbReference>
<evidence type="ECO:0000256" key="2">
    <source>
        <dbReference type="ARBA" id="ARBA00022840"/>
    </source>
</evidence>
<dbReference type="InterPro" id="IPR058031">
    <property type="entry name" value="AAA_lid_NorR"/>
</dbReference>
<keyword evidence="7" id="KW-0804">Transcription</keyword>
<dbReference type="NCBIfam" id="TIGR02974">
    <property type="entry name" value="phageshock_pspF"/>
    <property type="match status" value="1"/>
</dbReference>
<keyword evidence="2" id="KW-0067">ATP-binding</keyword>
<keyword evidence="4" id="KW-0805">Transcription regulation</keyword>
<evidence type="ECO:0000256" key="6">
    <source>
        <dbReference type="ARBA" id="ARBA00023159"/>
    </source>
</evidence>
<evidence type="ECO:0000256" key="5">
    <source>
        <dbReference type="ARBA" id="ARBA00023125"/>
    </source>
</evidence>
<sequence length="364" mass="39594">MASSATPPSLVGQAASFLQLMEHVSRAAPLNRPTLVIGERGTGKELVAARLHYLSSRWDKPFIKLNCAALSETLLETELFGHEQGAFTGAAKRHVGRFELADGGTLFLDEIATSSASVQEKILRVIEYGEFERVGGTQTVSVDVRVVGATNADLPRMASAGKFRADLLDRLSFDVVTIPPLRARADDIPMLVDHFGIAMARELGRPFFPGFAPKAMSQLLAYPWPGNIRELKNVVERAVYRAQGAERPIDEVIFDPFDSPFRPVAMPGDRRAGPAPAEEAEAEAAPASSTTLGPTAPGPATAAPSGPCNFLEQVADFEKALLRAALERNQFHQKRAAADLGLNYHQFRGYLRKYELLDRRSAAE</sequence>
<dbReference type="GO" id="GO:0005524">
    <property type="term" value="F:ATP binding"/>
    <property type="evidence" value="ECO:0007669"/>
    <property type="project" value="UniProtKB-KW"/>
</dbReference>
<dbReference type="KEGG" id="nao:Y958_01370"/>
<evidence type="ECO:0000256" key="3">
    <source>
        <dbReference type="ARBA" id="ARBA00023012"/>
    </source>
</evidence>
<dbReference type="GO" id="GO:0043565">
    <property type="term" value="F:sequence-specific DNA binding"/>
    <property type="evidence" value="ECO:0007669"/>
    <property type="project" value="InterPro"/>
</dbReference>
<keyword evidence="1" id="KW-0547">Nucleotide-binding</keyword>
<dbReference type="Gene3D" id="1.10.10.60">
    <property type="entry name" value="Homeodomain-like"/>
    <property type="match status" value="1"/>
</dbReference>
<dbReference type="Proteomes" id="UP000197153">
    <property type="component" value="Chromosome 1"/>
</dbReference>
<evidence type="ECO:0000256" key="7">
    <source>
        <dbReference type="ARBA" id="ARBA00023163"/>
    </source>
</evidence>
<dbReference type="AlphaFoldDB" id="A0A248JMD5"/>
<dbReference type="PROSITE" id="PS50045">
    <property type="entry name" value="SIGMA54_INTERACT_4"/>
    <property type="match status" value="1"/>
</dbReference>
<dbReference type="EMBL" id="CP022110">
    <property type="protein sequence ID" value="ASG19620.1"/>
    <property type="molecule type" value="Genomic_DNA"/>
</dbReference>
<evidence type="ECO:0000259" key="9">
    <source>
        <dbReference type="PROSITE" id="PS50045"/>
    </source>
</evidence>
<dbReference type="PROSITE" id="PS00688">
    <property type="entry name" value="SIGMA54_INTERACT_3"/>
    <property type="match status" value="1"/>
</dbReference>
<dbReference type="InterPro" id="IPR002078">
    <property type="entry name" value="Sigma_54_int"/>
</dbReference>
<organism evidence="10 11">
    <name type="scientific">Nitrospirillum viridazoti CBAmc</name>
    <dbReference type="NCBI Taxonomy" id="1441467"/>
    <lineage>
        <taxon>Bacteria</taxon>
        <taxon>Pseudomonadati</taxon>
        <taxon>Pseudomonadota</taxon>
        <taxon>Alphaproteobacteria</taxon>
        <taxon>Rhodospirillales</taxon>
        <taxon>Azospirillaceae</taxon>
        <taxon>Nitrospirillum</taxon>
        <taxon>Nitrospirillum viridazoti</taxon>
    </lineage>
</organism>
<gene>
    <name evidence="10" type="primary">pspF</name>
    <name evidence="10" type="ORF">Y958_01370</name>
</gene>
<dbReference type="SMART" id="SM00382">
    <property type="entry name" value="AAA"/>
    <property type="match status" value="1"/>
</dbReference>
<evidence type="ECO:0000313" key="11">
    <source>
        <dbReference type="Proteomes" id="UP000197153"/>
    </source>
</evidence>
<dbReference type="GO" id="GO:0006355">
    <property type="term" value="P:regulation of DNA-templated transcription"/>
    <property type="evidence" value="ECO:0007669"/>
    <property type="project" value="InterPro"/>
</dbReference>
<dbReference type="Pfam" id="PF02954">
    <property type="entry name" value="HTH_8"/>
    <property type="match status" value="1"/>
</dbReference>
<proteinExistence type="predicted"/>
<accession>A0A248JMD5</accession>
<dbReference type="InterPro" id="IPR002197">
    <property type="entry name" value="HTH_Fis"/>
</dbReference>
<dbReference type="FunFam" id="3.40.50.300:FF:000006">
    <property type="entry name" value="DNA-binding transcriptional regulator NtrC"/>
    <property type="match status" value="1"/>
</dbReference>
<dbReference type="SUPFAM" id="SSF52540">
    <property type="entry name" value="P-loop containing nucleoside triphosphate hydrolases"/>
    <property type="match status" value="1"/>
</dbReference>
<reference evidence="10 11" key="1">
    <citation type="submission" date="2017-06" db="EMBL/GenBank/DDBJ databases">
        <title>Complete genome sequence of Nitrospirillum amazonense strain CBAmC, an endophytic nitrogen-fixing and plant growth-promoting bacterium, isolated from sugarcane.</title>
        <authorList>
            <person name="Schwab S."/>
            <person name="dos Santos Teixeira K.R."/>
            <person name="Simoes Araujo J.L."/>
            <person name="Soares Vidal M."/>
            <person name="Borges de Freitas H.R."/>
            <person name="Rivello Crivelaro A.L."/>
            <person name="Bueno de Camargo Nunes A."/>
            <person name="dos Santos C.M."/>
            <person name="Palmeira da Silva Rosa D."/>
            <person name="da Silva Padilha D."/>
            <person name="da Silva E."/>
            <person name="Araujo Terra L."/>
            <person name="Soares Mendes V."/>
            <person name="Farinelli L."/>
            <person name="Magalhaes Cruz L."/>
            <person name="Baldani J.I."/>
        </authorList>
    </citation>
    <scope>NUCLEOTIDE SEQUENCE [LARGE SCALE GENOMIC DNA]</scope>
    <source>
        <strain evidence="10 11">CBAmC</strain>
    </source>
</reference>
<dbReference type="InterPro" id="IPR027417">
    <property type="entry name" value="P-loop_NTPase"/>
</dbReference>
<evidence type="ECO:0000313" key="10">
    <source>
        <dbReference type="EMBL" id="ASG19620.1"/>
    </source>
</evidence>
<dbReference type="PANTHER" id="PTHR32071:SF38">
    <property type="entry name" value="PSP OPERON TRANSCRIPTIONAL ACTIVATOR"/>
    <property type="match status" value="1"/>
</dbReference>
<evidence type="ECO:0000256" key="4">
    <source>
        <dbReference type="ARBA" id="ARBA00023015"/>
    </source>
</evidence>
<dbReference type="InterPro" id="IPR025943">
    <property type="entry name" value="Sigma_54_int_dom_ATP-bd_2"/>
</dbReference>
<dbReference type="InterPro" id="IPR025944">
    <property type="entry name" value="Sigma_54_int_dom_CS"/>
</dbReference>
<dbReference type="PROSITE" id="PS00676">
    <property type="entry name" value="SIGMA54_INTERACT_2"/>
    <property type="match status" value="1"/>
</dbReference>
<evidence type="ECO:0000256" key="8">
    <source>
        <dbReference type="SAM" id="MobiDB-lite"/>
    </source>
</evidence>
<keyword evidence="11" id="KW-1185">Reference proteome</keyword>
<dbReference type="InterPro" id="IPR003593">
    <property type="entry name" value="AAA+_ATPase"/>
</dbReference>
<name>A0A248JMD5_9PROT</name>
<dbReference type="CDD" id="cd00009">
    <property type="entry name" value="AAA"/>
    <property type="match status" value="1"/>
</dbReference>
<dbReference type="InterPro" id="IPR009057">
    <property type="entry name" value="Homeodomain-like_sf"/>
</dbReference>
<dbReference type="Gene3D" id="1.10.8.60">
    <property type="match status" value="1"/>
</dbReference>
<feature type="compositionally biased region" description="Low complexity" evidence="8">
    <location>
        <begin position="283"/>
        <end position="304"/>
    </location>
</feature>
<dbReference type="Pfam" id="PF25601">
    <property type="entry name" value="AAA_lid_14"/>
    <property type="match status" value="1"/>
</dbReference>
<keyword evidence="3" id="KW-0902">Two-component regulatory system</keyword>
<dbReference type="Pfam" id="PF00158">
    <property type="entry name" value="Sigma54_activat"/>
    <property type="match status" value="1"/>
</dbReference>